<dbReference type="EMBL" id="JAENIG010000014">
    <property type="protein sequence ID" value="MBK1856459.1"/>
    <property type="molecule type" value="Genomic_DNA"/>
</dbReference>
<comment type="similarity">
    <text evidence="1">Belongs to the short-chain dehydrogenases/reductases (SDR) family.</text>
</comment>
<keyword evidence="2" id="KW-0732">Signal</keyword>
<evidence type="ECO:0000256" key="1">
    <source>
        <dbReference type="RuleBase" id="RU000363"/>
    </source>
</evidence>
<dbReference type="Gene3D" id="3.40.50.720">
    <property type="entry name" value="NAD(P)-binding Rossmann-like Domain"/>
    <property type="match status" value="1"/>
</dbReference>
<dbReference type="PANTHER" id="PTHR45458:SF1">
    <property type="entry name" value="SHORT CHAIN DEHYDROGENASE"/>
    <property type="match status" value="1"/>
</dbReference>
<feature type="signal peptide" evidence="2">
    <location>
        <begin position="1"/>
        <end position="20"/>
    </location>
</feature>
<dbReference type="PANTHER" id="PTHR45458">
    <property type="entry name" value="SHORT-CHAIN DEHYDROGENASE/REDUCTASE SDR"/>
    <property type="match status" value="1"/>
</dbReference>
<gene>
    <name evidence="3" type="ORF">JIN83_15925</name>
</gene>
<dbReference type="PRINTS" id="PR00080">
    <property type="entry name" value="SDRFAMILY"/>
</dbReference>
<evidence type="ECO:0000256" key="2">
    <source>
        <dbReference type="SAM" id="SignalP"/>
    </source>
</evidence>
<dbReference type="PROSITE" id="PS00061">
    <property type="entry name" value="ADH_SHORT"/>
    <property type="match status" value="1"/>
</dbReference>
<dbReference type="InterPro" id="IPR052184">
    <property type="entry name" value="SDR_enzymes"/>
</dbReference>
<comment type="caution">
    <text evidence="3">The sequence shown here is derived from an EMBL/GenBank/DDBJ whole genome shotgun (WGS) entry which is preliminary data.</text>
</comment>
<evidence type="ECO:0000313" key="3">
    <source>
        <dbReference type="EMBL" id="MBK1856459.1"/>
    </source>
</evidence>
<dbReference type="InterPro" id="IPR020904">
    <property type="entry name" value="Sc_DH/Rdtase_CS"/>
</dbReference>
<dbReference type="RefSeq" id="WP_309491080.1">
    <property type="nucleotide sequence ID" value="NZ_JAENIG010000014.1"/>
</dbReference>
<dbReference type="CDD" id="cd05325">
    <property type="entry name" value="carb_red_sniffer_like_SDR_c"/>
    <property type="match status" value="1"/>
</dbReference>
<keyword evidence="4" id="KW-1185">Reference proteome</keyword>
<dbReference type="AlphaFoldDB" id="A0AAE2SEZ9"/>
<dbReference type="InterPro" id="IPR036291">
    <property type="entry name" value="NAD(P)-bd_dom_sf"/>
</dbReference>
<dbReference type="GO" id="GO:0016616">
    <property type="term" value="F:oxidoreductase activity, acting on the CH-OH group of donors, NAD or NADP as acceptor"/>
    <property type="evidence" value="ECO:0007669"/>
    <property type="project" value="TreeGrafter"/>
</dbReference>
<dbReference type="SUPFAM" id="SSF51735">
    <property type="entry name" value="NAD(P)-binding Rossmann-fold domains"/>
    <property type="match status" value="1"/>
</dbReference>
<dbReference type="PRINTS" id="PR00081">
    <property type="entry name" value="GDHRDH"/>
</dbReference>
<accession>A0AAE2SEZ9</accession>
<evidence type="ECO:0000313" key="4">
    <source>
        <dbReference type="Proteomes" id="UP000634206"/>
    </source>
</evidence>
<name>A0AAE2SEZ9_9BACT</name>
<reference evidence="3" key="1">
    <citation type="submission" date="2021-01" db="EMBL/GenBank/DDBJ databases">
        <title>Modified the classification status of verrucomicrobia.</title>
        <authorList>
            <person name="Feng X."/>
        </authorList>
    </citation>
    <scope>NUCLEOTIDE SEQUENCE</scope>
    <source>
        <strain evidence="3">5K15</strain>
    </source>
</reference>
<proteinExistence type="inferred from homology"/>
<feature type="chain" id="PRO_5042159875" evidence="2">
    <location>
        <begin position="21"/>
        <end position="253"/>
    </location>
</feature>
<dbReference type="InterPro" id="IPR002347">
    <property type="entry name" value="SDR_fam"/>
</dbReference>
<dbReference type="Proteomes" id="UP000634206">
    <property type="component" value="Unassembled WGS sequence"/>
</dbReference>
<protein>
    <submittedName>
        <fullName evidence="3">SDR family oxidoreductase</fullName>
    </submittedName>
</protein>
<sequence>MKTFALHFLCTLSLIGSLLAQDAKPTVLITGANRGLGLEFAKQFAAKGYHVIGTARSPEKATELKATGSEVVKLDVTSEQDIADLAESLQGRRLDILLNNAGYFGPTLSVGKGKANIHNLTREEMLNCFKVNTMGPIFITQALLPNLKRSKSPKIINISTRSSQLSVRPGKAWGYSVSKTGVNMVTWNLHGELTKKGFVVISLAPGHNKTDMGTQRAKLTPQESIGKMIPLIENLTKKDSGKFWYYDGSILPW</sequence>
<dbReference type="Pfam" id="PF00106">
    <property type="entry name" value="adh_short"/>
    <property type="match status" value="1"/>
</dbReference>
<organism evidence="3 4">
    <name type="scientific">Oceaniferula flava</name>
    <dbReference type="NCBI Taxonomy" id="2800421"/>
    <lineage>
        <taxon>Bacteria</taxon>
        <taxon>Pseudomonadati</taxon>
        <taxon>Verrucomicrobiota</taxon>
        <taxon>Verrucomicrobiia</taxon>
        <taxon>Verrucomicrobiales</taxon>
        <taxon>Verrucomicrobiaceae</taxon>
        <taxon>Oceaniferula</taxon>
    </lineage>
</organism>